<dbReference type="Pfam" id="PF00430">
    <property type="entry name" value="ATP-synt_B"/>
    <property type="match status" value="1"/>
</dbReference>
<dbReference type="InterPro" id="IPR002146">
    <property type="entry name" value="ATP_synth_b/b'su_bac/chlpt"/>
</dbReference>
<keyword evidence="4 12" id="KW-0375">Hydrogen ion transport</keyword>
<evidence type="ECO:0000256" key="13">
    <source>
        <dbReference type="RuleBase" id="RU003848"/>
    </source>
</evidence>
<comment type="similarity">
    <text evidence="12 13">Belongs to the ATPase B chain family.</text>
</comment>
<keyword evidence="12" id="KW-1003">Cell membrane</keyword>
<proteinExistence type="inferred from homology"/>
<organism evidence="16">
    <name type="scientific">Acidobacterium capsulatum</name>
    <dbReference type="NCBI Taxonomy" id="33075"/>
    <lineage>
        <taxon>Bacteria</taxon>
        <taxon>Pseudomonadati</taxon>
        <taxon>Acidobacteriota</taxon>
        <taxon>Terriglobia</taxon>
        <taxon>Terriglobales</taxon>
        <taxon>Acidobacteriaceae</taxon>
        <taxon>Acidobacterium</taxon>
    </lineage>
</organism>
<protein>
    <recommendedName>
        <fullName evidence="12">ATP synthase subunit b</fullName>
    </recommendedName>
    <alternativeName>
        <fullName evidence="12">ATP synthase F(0) sector subunit b</fullName>
    </alternativeName>
    <alternativeName>
        <fullName evidence="12">ATPase subunit I</fullName>
    </alternativeName>
    <alternativeName>
        <fullName evidence="12">F-type ATPase subunit b</fullName>
        <shortName evidence="12">F-ATPase subunit b</shortName>
    </alternativeName>
</protein>
<keyword evidence="2 12" id="KW-0138">CF(0)</keyword>
<keyword evidence="1 12" id="KW-0813">Transport</keyword>
<evidence type="ECO:0000256" key="10">
    <source>
        <dbReference type="ARBA" id="ARBA00025614"/>
    </source>
</evidence>
<feature type="transmembrane region" description="Helical" evidence="12">
    <location>
        <begin position="89"/>
        <end position="106"/>
    </location>
</feature>
<comment type="subcellular location">
    <subcellularLocation>
        <location evidence="12">Cell membrane</location>
        <topology evidence="12">Single-pass membrane protein</topology>
    </subcellularLocation>
    <subcellularLocation>
        <location evidence="11">Endomembrane system</location>
        <topology evidence="11">Single-pass membrane protein</topology>
    </subcellularLocation>
</comment>
<dbReference type="EMBL" id="DTKL01000069">
    <property type="protein sequence ID" value="HGY95211.1"/>
    <property type="molecule type" value="Genomic_DNA"/>
</dbReference>
<evidence type="ECO:0000256" key="1">
    <source>
        <dbReference type="ARBA" id="ARBA00022448"/>
    </source>
</evidence>
<evidence type="ECO:0000256" key="8">
    <source>
        <dbReference type="ARBA" id="ARBA00023310"/>
    </source>
</evidence>
<name>A0A7V4XUH9_9BACT</name>
<evidence type="ECO:0000256" key="4">
    <source>
        <dbReference type="ARBA" id="ARBA00022781"/>
    </source>
</evidence>
<keyword evidence="15" id="KW-0732">Signal</keyword>
<gene>
    <name evidence="12" type="primary">atpF</name>
    <name evidence="16" type="ORF">ENW50_11090</name>
</gene>
<evidence type="ECO:0000256" key="7">
    <source>
        <dbReference type="ARBA" id="ARBA00023136"/>
    </source>
</evidence>
<comment type="caution">
    <text evidence="16">The sequence shown here is derived from an EMBL/GenBank/DDBJ whole genome shotgun (WGS) entry which is preliminary data.</text>
</comment>
<dbReference type="HAMAP" id="MF_01398">
    <property type="entry name" value="ATP_synth_b_bprime"/>
    <property type="match status" value="1"/>
</dbReference>
<evidence type="ECO:0000256" key="9">
    <source>
        <dbReference type="ARBA" id="ARBA00025198"/>
    </source>
</evidence>
<reference evidence="16" key="1">
    <citation type="journal article" date="2020" name="mSystems">
        <title>Genome- and Community-Level Interaction Insights into Carbon Utilization and Element Cycling Functions of Hydrothermarchaeota in Hydrothermal Sediment.</title>
        <authorList>
            <person name="Zhou Z."/>
            <person name="Liu Y."/>
            <person name="Xu W."/>
            <person name="Pan J."/>
            <person name="Luo Z.H."/>
            <person name="Li M."/>
        </authorList>
    </citation>
    <scope>NUCLEOTIDE SEQUENCE [LARGE SCALE GENOMIC DNA]</scope>
    <source>
        <strain evidence="16">SpSt-855</strain>
    </source>
</reference>
<evidence type="ECO:0000256" key="14">
    <source>
        <dbReference type="SAM" id="Coils"/>
    </source>
</evidence>
<dbReference type="CDD" id="cd06503">
    <property type="entry name" value="ATP-synt_Fo_b"/>
    <property type="match status" value="1"/>
</dbReference>
<feature type="chain" id="PRO_5031377620" description="ATP synthase subunit b" evidence="15">
    <location>
        <begin position="22"/>
        <end position="240"/>
    </location>
</feature>
<evidence type="ECO:0000313" key="16">
    <source>
        <dbReference type="EMBL" id="HGY95211.1"/>
    </source>
</evidence>
<evidence type="ECO:0000256" key="2">
    <source>
        <dbReference type="ARBA" id="ARBA00022547"/>
    </source>
</evidence>
<feature type="coiled-coil region" evidence="14">
    <location>
        <begin position="121"/>
        <end position="199"/>
    </location>
</feature>
<evidence type="ECO:0000256" key="15">
    <source>
        <dbReference type="SAM" id="SignalP"/>
    </source>
</evidence>
<keyword evidence="8 12" id="KW-0066">ATP synthesis</keyword>
<comment type="function">
    <text evidence="9 12">F(1)F(0) ATP synthase produces ATP from ADP in the presence of a proton or sodium gradient. F-type ATPases consist of two structural domains, F(1) containing the extramembraneous catalytic core and F(0) containing the membrane proton channel, linked together by a central stalk and a peripheral stalk. During catalysis, ATP synthesis in the catalytic domain of F(1) is coupled via a rotary mechanism of the central stalk subunits to proton translocation.</text>
</comment>
<keyword evidence="3 12" id="KW-0812">Transmembrane</keyword>
<feature type="signal peptide" evidence="15">
    <location>
        <begin position="1"/>
        <end position="21"/>
    </location>
</feature>
<comment type="subunit">
    <text evidence="12">F-type ATPases have 2 components, F(1) - the catalytic core - and F(0) - the membrane proton channel. F(1) has five subunits: alpha(3), beta(3), gamma(1), delta(1), epsilon(1). F(0) has three main subunits: a(1), b(2) and c(10-14). The alpha and beta chains form an alternating ring which encloses part of the gamma chain. F(1) is attached to F(0) by a central stalk formed by the gamma and epsilon chains, while a peripheral stalk is formed by the delta and b chains.</text>
</comment>
<evidence type="ECO:0000256" key="11">
    <source>
        <dbReference type="ARBA" id="ARBA00037847"/>
    </source>
</evidence>
<dbReference type="GO" id="GO:0005886">
    <property type="term" value="C:plasma membrane"/>
    <property type="evidence" value="ECO:0007669"/>
    <property type="project" value="UniProtKB-SubCell"/>
</dbReference>
<evidence type="ECO:0000256" key="6">
    <source>
        <dbReference type="ARBA" id="ARBA00023065"/>
    </source>
</evidence>
<dbReference type="GO" id="GO:0012505">
    <property type="term" value="C:endomembrane system"/>
    <property type="evidence" value="ECO:0007669"/>
    <property type="project" value="UniProtKB-SubCell"/>
</dbReference>
<keyword evidence="7 12" id="KW-0472">Membrane</keyword>
<evidence type="ECO:0000256" key="12">
    <source>
        <dbReference type="HAMAP-Rule" id="MF_01398"/>
    </source>
</evidence>
<sequence>MRRLQKTIFAMALAVCMGSFATPMARAVTVSPAQAAGQKAIHNGPTSEKMDAPETDHQLDQYRHSPEVQKLAGWMHLSVETTAQIFEDFNSGLLLLVIAYFLFKLLPGAFKNRSQRLAKDLVEAHNATEDANRRLEAIEARLSHLDADIASYRERSEQEAVEEEKRMRESLEAERKRIVASAEREIEQAGAAAQRELTRYTAQLALAQARRELRVSAEMDQSLVADFGKSLAEERNGGSH</sequence>
<evidence type="ECO:0000256" key="3">
    <source>
        <dbReference type="ARBA" id="ARBA00022692"/>
    </source>
</evidence>
<accession>A0A7V4XUH9</accession>
<keyword evidence="5 12" id="KW-1133">Transmembrane helix</keyword>
<keyword evidence="14" id="KW-0175">Coiled coil</keyword>
<dbReference type="GO" id="GO:0046933">
    <property type="term" value="F:proton-transporting ATP synthase activity, rotational mechanism"/>
    <property type="evidence" value="ECO:0007669"/>
    <property type="project" value="UniProtKB-UniRule"/>
</dbReference>
<dbReference type="AlphaFoldDB" id="A0A7V4XUH9"/>
<keyword evidence="6 12" id="KW-0406">Ion transport</keyword>
<dbReference type="GO" id="GO:0045259">
    <property type="term" value="C:proton-transporting ATP synthase complex"/>
    <property type="evidence" value="ECO:0007669"/>
    <property type="project" value="UniProtKB-KW"/>
</dbReference>
<comment type="function">
    <text evidence="10">Component of the F(0) channel, it forms part of the peripheral stalk, linking F(1) to F(0). The b'-subunit is a diverged and duplicated form of b found in plants and photosynthetic bacteria.</text>
</comment>
<evidence type="ECO:0000256" key="5">
    <source>
        <dbReference type="ARBA" id="ARBA00022989"/>
    </source>
</evidence>